<accession>A0A5D2XL26</accession>
<gene>
    <name evidence="1" type="ORF">E1A91_A10G111900v1</name>
</gene>
<dbReference type="AlphaFoldDB" id="A0A5D2XL26"/>
<evidence type="ECO:0000313" key="1">
    <source>
        <dbReference type="EMBL" id="TYJ14350.1"/>
    </source>
</evidence>
<organism evidence="1 2">
    <name type="scientific">Gossypium mustelinum</name>
    <name type="common">Cotton</name>
    <name type="synonym">Gossypium caicoense</name>
    <dbReference type="NCBI Taxonomy" id="34275"/>
    <lineage>
        <taxon>Eukaryota</taxon>
        <taxon>Viridiplantae</taxon>
        <taxon>Streptophyta</taxon>
        <taxon>Embryophyta</taxon>
        <taxon>Tracheophyta</taxon>
        <taxon>Spermatophyta</taxon>
        <taxon>Magnoliopsida</taxon>
        <taxon>eudicotyledons</taxon>
        <taxon>Gunneridae</taxon>
        <taxon>Pentapetalae</taxon>
        <taxon>rosids</taxon>
        <taxon>malvids</taxon>
        <taxon>Malvales</taxon>
        <taxon>Malvaceae</taxon>
        <taxon>Malvoideae</taxon>
        <taxon>Gossypium</taxon>
    </lineage>
</organism>
<proteinExistence type="predicted"/>
<keyword evidence="2" id="KW-1185">Reference proteome</keyword>
<dbReference type="EMBL" id="CM017645">
    <property type="protein sequence ID" value="TYJ14348.1"/>
    <property type="molecule type" value="Genomic_DNA"/>
</dbReference>
<protein>
    <submittedName>
        <fullName evidence="1">Uncharacterized protein</fullName>
    </submittedName>
</protein>
<evidence type="ECO:0000313" key="2">
    <source>
        <dbReference type="Proteomes" id="UP000323597"/>
    </source>
</evidence>
<reference evidence="1 2" key="1">
    <citation type="submission" date="2019-07" db="EMBL/GenBank/DDBJ databases">
        <title>WGS assembly of Gossypium mustelinum.</title>
        <authorList>
            <person name="Chen Z.J."/>
            <person name="Sreedasyam A."/>
            <person name="Ando A."/>
            <person name="Song Q."/>
            <person name="De L."/>
            <person name="Hulse-Kemp A."/>
            <person name="Ding M."/>
            <person name="Ye W."/>
            <person name="Kirkbride R."/>
            <person name="Jenkins J."/>
            <person name="Plott C."/>
            <person name="Lovell J."/>
            <person name="Lin Y.-M."/>
            <person name="Vaughn R."/>
            <person name="Liu B."/>
            <person name="Li W."/>
            <person name="Simpson S."/>
            <person name="Scheffler B."/>
            <person name="Saski C."/>
            <person name="Grover C."/>
            <person name="Hu G."/>
            <person name="Conover J."/>
            <person name="Carlson J."/>
            <person name="Shu S."/>
            <person name="Boston L."/>
            <person name="Williams M."/>
            <person name="Peterson D."/>
            <person name="Mcgee K."/>
            <person name="Jones D."/>
            <person name="Wendel J."/>
            <person name="Stelly D."/>
            <person name="Grimwood J."/>
            <person name="Schmutz J."/>
        </authorList>
    </citation>
    <scope>NUCLEOTIDE SEQUENCE [LARGE SCALE GENOMIC DNA]</scope>
    <source>
        <strain evidence="1">1408120.09</strain>
    </source>
</reference>
<name>A0A5D2XL26_GOSMU</name>
<dbReference type="EMBL" id="CM017645">
    <property type="protein sequence ID" value="TYJ14350.1"/>
    <property type="molecule type" value="Genomic_DNA"/>
</dbReference>
<dbReference type="Proteomes" id="UP000323597">
    <property type="component" value="Chromosome A10"/>
</dbReference>
<sequence>MVTLVPVQNILHRPHLHRIKHSINPVTKKLTFSTFKCQQVSYFISHTGHKMRITLHSYSPEAHRACKNFRKDKFPPL</sequence>